<keyword evidence="5 9" id="KW-0645">Protease</keyword>
<dbReference type="EMBL" id="JAKWBI020000012">
    <property type="protein sequence ID" value="KAJ2906551.1"/>
    <property type="molecule type" value="Genomic_DNA"/>
</dbReference>
<dbReference type="GO" id="GO:0004190">
    <property type="term" value="F:aspartic-type endopeptidase activity"/>
    <property type="evidence" value="ECO:0007669"/>
    <property type="project" value="UniProtKB-KW"/>
</dbReference>
<organism evidence="9 10">
    <name type="scientific">Zalerion maritima</name>
    <dbReference type="NCBI Taxonomy" id="339359"/>
    <lineage>
        <taxon>Eukaryota</taxon>
        <taxon>Fungi</taxon>
        <taxon>Dikarya</taxon>
        <taxon>Ascomycota</taxon>
        <taxon>Pezizomycotina</taxon>
        <taxon>Sordariomycetes</taxon>
        <taxon>Lulworthiomycetidae</taxon>
        <taxon>Lulworthiales</taxon>
        <taxon>Lulworthiaceae</taxon>
        <taxon>Zalerion</taxon>
    </lineage>
</organism>
<comment type="caution">
    <text evidence="9">The sequence shown here is derived from an EMBL/GenBank/DDBJ whole genome shotgun (WGS) entry which is preliminary data.</text>
</comment>
<dbReference type="Proteomes" id="UP001201980">
    <property type="component" value="Unassembled WGS sequence"/>
</dbReference>
<evidence type="ECO:0000256" key="6">
    <source>
        <dbReference type="SAM" id="MobiDB-lite"/>
    </source>
</evidence>
<feature type="domain" description="Peptidase A1" evidence="8">
    <location>
        <begin position="66"/>
        <end position="386"/>
    </location>
</feature>
<feature type="disulfide bond" evidence="4">
    <location>
        <begin position="314"/>
        <end position="349"/>
    </location>
</feature>
<evidence type="ECO:0000313" key="9">
    <source>
        <dbReference type="EMBL" id="KAJ2906551.1"/>
    </source>
</evidence>
<evidence type="ECO:0000256" key="3">
    <source>
        <dbReference type="PIRSR" id="PIRSR601461-1"/>
    </source>
</evidence>
<dbReference type="PROSITE" id="PS00141">
    <property type="entry name" value="ASP_PROTEASE"/>
    <property type="match status" value="2"/>
</dbReference>
<keyword evidence="2 5" id="KW-0064">Aspartyl protease</keyword>
<dbReference type="PANTHER" id="PTHR47966:SF65">
    <property type="entry name" value="ASPARTIC-TYPE ENDOPEPTIDASE"/>
    <property type="match status" value="1"/>
</dbReference>
<evidence type="ECO:0000259" key="8">
    <source>
        <dbReference type="PROSITE" id="PS51767"/>
    </source>
</evidence>
<evidence type="ECO:0000256" key="7">
    <source>
        <dbReference type="SAM" id="SignalP"/>
    </source>
</evidence>
<dbReference type="InterPro" id="IPR021109">
    <property type="entry name" value="Peptidase_aspartic_dom_sf"/>
</dbReference>
<protein>
    <submittedName>
        <fullName evidence="9">Acid protease</fullName>
    </submittedName>
</protein>
<keyword evidence="5" id="KW-0378">Hydrolase</keyword>
<dbReference type="InterPro" id="IPR001461">
    <property type="entry name" value="Aspartic_peptidase_A1"/>
</dbReference>
<feature type="region of interest" description="Disordered" evidence="6">
    <location>
        <begin position="417"/>
        <end position="450"/>
    </location>
</feature>
<evidence type="ECO:0000256" key="5">
    <source>
        <dbReference type="RuleBase" id="RU000454"/>
    </source>
</evidence>
<name>A0AAD5RXP8_9PEZI</name>
<dbReference type="InterPro" id="IPR001969">
    <property type="entry name" value="Aspartic_peptidase_AS"/>
</dbReference>
<dbReference type="AlphaFoldDB" id="A0AAD5RXP8"/>
<keyword evidence="4" id="KW-1015">Disulfide bond</keyword>
<feature type="signal peptide" evidence="7">
    <location>
        <begin position="1"/>
        <end position="18"/>
    </location>
</feature>
<keyword evidence="10" id="KW-1185">Reference proteome</keyword>
<feature type="active site" evidence="3">
    <location>
        <position position="84"/>
    </location>
</feature>
<reference evidence="9" key="1">
    <citation type="submission" date="2022-07" db="EMBL/GenBank/DDBJ databases">
        <title>Draft genome sequence of Zalerion maritima ATCC 34329, a (micro)plastics degrading marine fungus.</title>
        <authorList>
            <person name="Paco A."/>
            <person name="Goncalves M.F.M."/>
            <person name="Rocha-Santos T.A.P."/>
            <person name="Alves A."/>
        </authorList>
    </citation>
    <scope>NUCLEOTIDE SEQUENCE</scope>
    <source>
        <strain evidence="9">ATCC 34329</strain>
    </source>
</reference>
<dbReference type="PANTHER" id="PTHR47966">
    <property type="entry name" value="BETA-SITE APP-CLEAVING ENZYME, ISOFORM A-RELATED"/>
    <property type="match status" value="1"/>
</dbReference>
<dbReference type="SUPFAM" id="SSF50630">
    <property type="entry name" value="Acid proteases"/>
    <property type="match status" value="1"/>
</dbReference>
<feature type="active site" evidence="3">
    <location>
        <position position="279"/>
    </location>
</feature>
<feature type="chain" id="PRO_5042099997" evidence="7">
    <location>
        <begin position="19"/>
        <end position="471"/>
    </location>
</feature>
<dbReference type="PROSITE" id="PS51767">
    <property type="entry name" value="PEPTIDASE_A1"/>
    <property type="match status" value="1"/>
</dbReference>
<evidence type="ECO:0000256" key="2">
    <source>
        <dbReference type="ARBA" id="ARBA00022750"/>
    </source>
</evidence>
<keyword evidence="7" id="KW-0732">Signal</keyword>
<dbReference type="Gene3D" id="2.40.70.10">
    <property type="entry name" value="Acid Proteases"/>
    <property type="match status" value="2"/>
</dbReference>
<sequence length="471" mass="50137">MIKLALLQLGLAAASATAASEADYSAVKDGKLGFISMPLTRRENKRPSLRARDNDVPLYNQTSVSYLIELNIGTPEQTVKVAIDTGSDELWVNPDCTTSGSVDLEQDCYEHGQYDPNDSSTSTVTSVENYIPYGKGEVQMQYVLDNITLSDSTLEISQQIFGVAVASSELNEGILGLSYGMDVNLDYPNFVDMLYLQNQTNTRAFSIALGSKDTNIGGTLIFGGVDTKKFTGDLKSADILGPQNGEQLARYWVNLTGVAFTNDGDSSAYDMNTVPVVLDSGSTLSYLPEAIVADMATDLDGEWDRTNELYIVPCDTAEKTDTMDFSFGNDITIRVPMYEFIWEAASDICVLGAIGISTLDVALLGDSVMRAGYFVFDQDNGAIHMAQYANCGENEQAIPSDGKATDFSGDCTEEDAEDIINGDTSSGSGSGSGSGSNSDSDSQDDESGIGALTGNTGAAFILAAAVAFSLL</sequence>
<evidence type="ECO:0000256" key="4">
    <source>
        <dbReference type="PIRSR" id="PIRSR601461-2"/>
    </source>
</evidence>
<evidence type="ECO:0000256" key="1">
    <source>
        <dbReference type="ARBA" id="ARBA00007447"/>
    </source>
</evidence>
<proteinExistence type="inferred from homology"/>
<dbReference type="PRINTS" id="PR00792">
    <property type="entry name" value="PEPSIN"/>
</dbReference>
<evidence type="ECO:0000313" key="10">
    <source>
        <dbReference type="Proteomes" id="UP001201980"/>
    </source>
</evidence>
<accession>A0AAD5RXP8</accession>
<gene>
    <name evidence="9" type="ORF">MKZ38_001194</name>
</gene>
<comment type="similarity">
    <text evidence="1 5">Belongs to the peptidase A1 family.</text>
</comment>
<dbReference type="Pfam" id="PF00026">
    <property type="entry name" value="Asp"/>
    <property type="match status" value="1"/>
</dbReference>
<dbReference type="InterPro" id="IPR033121">
    <property type="entry name" value="PEPTIDASE_A1"/>
</dbReference>
<dbReference type="GO" id="GO:0006508">
    <property type="term" value="P:proteolysis"/>
    <property type="evidence" value="ECO:0007669"/>
    <property type="project" value="UniProtKB-KW"/>
</dbReference>